<evidence type="ECO:0000256" key="1">
    <source>
        <dbReference type="ARBA" id="ARBA00004651"/>
    </source>
</evidence>
<feature type="transmembrane region" description="Helical" evidence="6">
    <location>
        <begin position="33"/>
        <end position="52"/>
    </location>
</feature>
<evidence type="ECO:0000313" key="7">
    <source>
        <dbReference type="EMBL" id="OYP57188.1"/>
    </source>
</evidence>
<evidence type="ECO:0000256" key="5">
    <source>
        <dbReference type="ARBA" id="ARBA00023136"/>
    </source>
</evidence>
<comment type="subcellular location">
    <subcellularLocation>
        <location evidence="1">Cell membrane</location>
        <topology evidence="1">Multi-pass membrane protein</topology>
    </subcellularLocation>
</comment>
<accession>A0ABX4EMR2</accession>
<gene>
    <name evidence="7" type="ORF">CIK91_01140</name>
</gene>
<evidence type="ECO:0008006" key="9">
    <source>
        <dbReference type="Google" id="ProtNLM"/>
    </source>
</evidence>
<reference evidence="7 8" key="1">
    <citation type="submission" date="2017-08" db="EMBL/GenBank/DDBJ databases">
        <title>Comparative genomics of non-oral Prevotella species.</title>
        <authorList>
            <person name="Accetto T."/>
            <person name="Nograsek B."/>
            <person name="Avgustin G."/>
        </authorList>
    </citation>
    <scope>NUCLEOTIDE SEQUENCE [LARGE SCALE GENOMIC DNA]</scope>
    <source>
        <strain evidence="7 8">TC1-1</strain>
    </source>
</reference>
<evidence type="ECO:0000313" key="8">
    <source>
        <dbReference type="Proteomes" id="UP000216189"/>
    </source>
</evidence>
<dbReference type="PANTHER" id="PTHR30250:SF11">
    <property type="entry name" value="O-ANTIGEN TRANSPORTER-RELATED"/>
    <property type="match status" value="1"/>
</dbReference>
<keyword evidence="5 6" id="KW-0472">Membrane</keyword>
<proteinExistence type="predicted"/>
<dbReference type="RefSeq" id="WP_094447993.1">
    <property type="nucleotide sequence ID" value="NZ_CP091802.1"/>
</dbReference>
<dbReference type="Proteomes" id="UP000216189">
    <property type="component" value="Unassembled WGS sequence"/>
</dbReference>
<feature type="transmembrane region" description="Helical" evidence="6">
    <location>
        <begin position="6"/>
        <end position="26"/>
    </location>
</feature>
<feature type="transmembrane region" description="Helical" evidence="6">
    <location>
        <begin position="58"/>
        <end position="81"/>
    </location>
</feature>
<evidence type="ECO:0000256" key="2">
    <source>
        <dbReference type="ARBA" id="ARBA00022475"/>
    </source>
</evidence>
<dbReference type="InterPro" id="IPR050833">
    <property type="entry name" value="Poly_Biosynth_Transport"/>
</dbReference>
<dbReference type="EMBL" id="NPJF01000009">
    <property type="protein sequence ID" value="OYP57188.1"/>
    <property type="molecule type" value="Genomic_DNA"/>
</dbReference>
<name>A0ABX4EMR2_SEGBR</name>
<sequence length="144" mass="15879">MTAARIVAPIIFVVSFSGFLGTQTLYPMGKVKIIIVCTFIGAVTDLILNILLMPSYSYNAAAISYLGAEIATSLSMFLIAHKMIPVSYFNKDVLLYSVSAILMGIGLFLMTFIHMEDFIQLLSMFIVGLIIYIGMLMLKRDAFA</sequence>
<keyword evidence="3 6" id="KW-0812">Transmembrane</keyword>
<keyword evidence="8" id="KW-1185">Reference proteome</keyword>
<organism evidence="7 8">
    <name type="scientific">Segatella bryantii</name>
    <name type="common">Prevotella bryantii</name>
    <dbReference type="NCBI Taxonomy" id="77095"/>
    <lineage>
        <taxon>Bacteria</taxon>
        <taxon>Pseudomonadati</taxon>
        <taxon>Bacteroidota</taxon>
        <taxon>Bacteroidia</taxon>
        <taxon>Bacteroidales</taxon>
        <taxon>Prevotellaceae</taxon>
        <taxon>Segatella</taxon>
    </lineage>
</organism>
<dbReference type="PANTHER" id="PTHR30250">
    <property type="entry name" value="PST FAMILY PREDICTED COLANIC ACID TRANSPORTER"/>
    <property type="match status" value="1"/>
</dbReference>
<keyword evidence="4 6" id="KW-1133">Transmembrane helix</keyword>
<keyword evidence="2" id="KW-1003">Cell membrane</keyword>
<evidence type="ECO:0000256" key="4">
    <source>
        <dbReference type="ARBA" id="ARBA00022989"/>
    </source>
</evidence>
<feature type="transmembrane region" description="Helical" evidence="6">
    <location>
        <begin position="93"/>
        <end position="113"/>
    </location>
</feature>
<protein>
    <recommendedName>
        <fullName evidence="9">Polysaccharide biosynthesis protein C-terminal domain-containing protein</fullName>
    </recommendedName>
</protein>
<evidence type="ECO:0000256" key="6">
    <source>
        <dbReference type="SAM" id="Phobius"/>
    </source>
</evidence>
<evidence type="ECO:0000256" key="3">
    <source>
        <dbReference type="ARBA" id="ARBA00022692"/>
    </source>
</evidence>
<comment type="caution">
    <text evidence="7">The sequence shown here is derived from an EMBL/GenBank/DDBJ whole genome shotgun (WGS) entry which is preliminary data.</text>
</comment>
<feature type="transmembrane region" description="Helical" evidence="6">
    <location>
        <begin position="119"/>
        <end position="138"/>
    </location>
</feature>